<dbReference type="GO" id="GO:0005886">
    <property type="term" value="C:plasma membrane"/>
    <property type="evidence" value="ECO:0007669"/>
    <property type="project" value="UniProtKB-SubCell"/>
</dbReference>
<dbReference type="InterPro" id="IPR044527">
    <property type="entry name" value="NrtA/CpmA_ABC-bd_dom"/>
</dbReference>
<dbReference type="PANTHER" id="PTHR30024:SF47">
    <property type="entry name" value="TAURINE-BINDING PERIPLASMIC PROTEIN"/>
    <property type="match status" value="1"/>
</dbReference>
<dbReference type="EMBL" id="JAKFHA010000001">
    <property type="protein sequence ID" value="MCF2526228.1"/>
    <property type="molecule type" value="Genomic_DNA"/>
</dbReference>
<comment type="caution">
    <text evidence="10">The sequence shown here is derived from an EMBL/GenBank/DDBJ whole genome shotgun (WGS) entry which is preliminary data.</text>
</comment>
<feature type="region of interest" description="Disordered" evidence="9">
    <location>
        <begin position="36"/>
        <end position="60"/>
    </location>
</feature>
<evidence type="ECO:0000256" key="7">
    <source>
        <dbReference type="ARBA" id="ARBA00022729"/>
    </source>
</evidence>
<evidence type="ECO:0000256" key="1">
    <source>
        <dbReference type="ARBA" id="ARBA00004418"/>
    </source>
</evidence>
<dbReference type="NCBIfam" id="TIGR01728">
    <property type="entry name" value="SsuA_fam"/>
    <property type="match status" value="1"/>
</dbReference>
<reference evidence="10" key="1">
    <citation type="submission" date="2022-01" db="EMBL/GenBank/DDBJ databases">
        <title>Genome-Based Taxonomic Classification of the Phylum Actinobacteria.</title>
        <authorList>
            <person name="Gao Y."/>
        </authorList>
    </citation>
    <scope>NUCLEOTIDE SEQUENCE</scope>
    <source>
        <strain evidence="10">KLBMP 8922</strain>
    </source>
</reference>
<name>A0AA41TWV7_9ACTN</name>
<evidence type="ECO:0000256" key="4">
    <source>
        <dbReference type="ARBA" id="ARBA00022448"/>
    </source>
</evidence>
<proteinExistence type="inferred from homology"/>
<keyword evidence="8" id="KW-0472">Membrane</keyword>
<accession>A0AA41TWV7</accession>
<dbReference type="Pfam" id="PF13379">
    <property type="entry name" value="NMT1_2"/>
    <property type="match status" value="1"/>
</dbReference>
<comment type="similarity">
    <text evidence="3">Belongs to the bacterial solute-binding protein SsuA/TauA family.</text>
</comment>
<dbReference type="InterPro" id="IPR010067">
    <property type="entry name" value="ABC_SsuA_sub-bd"/>
</dbReference>
<dbReference type="AlphaFoldDB" id="A0AA41TWV7"/>
<keyword evidence="7" id="KW-0732">Signal</keyword>
<dbReference type="GO" id="GO:0042597">
    <property type="term" value="C:periplasmic space"/>
    <property type="evidence" value="ECO:0007669"/>
    <property type="project" value="UniProtKB-SubCell"/>
</dbReference>
<evidence type="ECO:0000256" key="2">
    <source>
        <dbReference type="ARBA" id="ARBA00004533"/>
    </source>
</evidence>
<dbReference type="PANTHER" id="PTHR30024">
    <property type="entry name" value="ALIPHATIC SULFONATES-BINDING PROTEIN-RELATED"/>
    <property type="match status" value="1"/>
</dbReference>
<gene>
    <name evidence="10" type="ORF">LZ495_03190</name>
</gene>
<dbReference type="CDD" id="cd13553">
    <property type="entry name" value="PBP2_NrtA_CpmA_like"/>
    <property type="match status" value="1"/>
</dbReference>
<feature type="compositionally biased region" description="Low complexity" evidence="9">
    <location>
        <begin position="43"/>
        <end position="56"/>
    </location>
</feature>
<organism evidence="10 11">
    <name type="scientific">Yinghuangia soli</name>
    <dbReference type="NCBI Taxonomy" id="2908204"/>
    <lineage>
        <taxon>Bacteria</taxon>
        <taxon>Bacillati</taxon>
        <taxon>Actinomycetota</taxon>
        <taxon>Actinomycetes</taxon>
        <taxon>Kitasatosporales</taxon>
        <taxon>Streptomycetaceae</taxon>
        <taxon>Yinghuangia</taxon>
    </lineage>
</organism>
<dbReference type="PROSITE" id="PS51257">
    <property type="entry name" value="PROKAR_LIPOPROTEIN"/>
    <property type="match status" value="1"/>
</dbReference>
<keyword evidence="5" id="KW-1003">Cell membrane</keyword>
<dbReference type="Proteomes" id="UP001165378">
    <property type="component" value="Unassembled WGS sequence"/>
</dbReference>
<evidence type="ECO:0000256" key="3">
    <source>
        <dbReference type="ARBA" id="ARBA00010742"/>
    </source>
</evidence>
<dbReference type="GO" id="GO:0042626">
    <property type="term" value="F:ATPase-coupled transmembrane transporter activity"/>
    <property type="evidence" value="ECO:0007669"/>
    <property type="project" value="InterPro"/>
</dbReference>
<protein>
    <submittedName>
        <fullName evidence="10">ABC transporter substrate-binding protein</fullName>
    </submittedName>
</protein>
<sequence>MPAARVQRRRTVRTVIALAIVPLLAVVSACGYGDDKDSDKTDPAAAQQSPGASQAGKPAGTSASELRLGFFANVTHATPLVGLKEGFYAKELGTTKITPTVFNAGPAAIEALKGGSLDATYIGPNPSISGFTSTNGELLRIVAGTTSGGASLVVKPNINSAADLKGKKIASPQLGGTQDVAVRAWLAKNNLKTDTKGGGDVSIVPTDNAQTLALFKSGELDGGWLPEPWATRLVQEAGGKVLIDERTLWPEGKFVTTNLIVRKDFLEKHPDTVEALLRGQLATTEFINANAEKAKADVNAQLLEYTKKELPKPVIDAAWPNIEVTNDPLAASLLKLKDEGVHVGVTKDADIKGIYDLTILNKLLTASGKPAVQDAGLGKK</sequence>
<comment type="subcellular location">
    <subcellularLocation>
        <location evidence="2">Cell inner membrane</location>
    </subcellularLocation>
    <subcellularLocation>
        <location evidence="1">Periplasm</location>
    </subcellularLocation>
</comment>
<dbReference type="RefSeq" id="WP_235050277.1">
    <property type="nucleotide sequence ID" value="NZ_JAKFHA010000001.1"/>
</dbReference>
<evidence type="ECO:0000256" key="9">
    <source>
        <dbReference type="SAM" id="MobiDB-lite"/>
    </source>
</evidence>
<dbReference type="Gene3D" id="3.40.190.10">
    <property type="entry name" value="Periplasmic binding protein-like II"/>
    <property type="match status" value="2"/>
</dbReference>
<keyword evidence="6" id="KW-0997">Cell inner membrane</keyword>
<evidence type="ECO:0000313" key="11">
    <source>
        <dbReference type="Proteomes" id="UP001165378"/>
    </source>
</evidence>
<keyword evidence="11" id="KW-1185">Reference proteome</keyword>
<evidence type="ECO:0000313" key="10">
    <source>
        <dbReference type="EMBL" id="MCF2526228.1"/>
    </source>
</evidence>
<evidence type="ECO:0000256" key="8">
    <source>
        <dbReference type="ARBA" id="ARBA00023136"/>
    </source>
</evidence>
<dbReference type="SUPFAM" id="SSF53850">
    <property type="entry name" value="Periplasmic binding protein-like II"/>
    <property type="match status" value="1"/>
</dbReference>
<evidence type="ECO:0000256" key="6">
    <source>
        <dbReference type="ARBA" id="ARBA00022519"/>
    </source>
</evidence>
<keyword evidence="4" id="KW-0813">Transport</keyword>
<evidence type="ECO:0000256" key="5">
    <source>
        <dbReference type="ARBA" id="ARBA00022475"/>
    </source>
</evidence>